<dbReference type="PANTHER" id="PTHR31996">
    <property type="entry name" value="COILED-COIL DOMAIN-CONTAINING PROTEIN 115"/>
    <property type="match status" value="1"/>
</dbReference>
<keyword evidence="4" id="KW-1185">Reference proteome</keyword>
<name>A0A6A5KMZ2_9PLEO</name>
<feature type="compositionally biased region" description="Basic and acidic residues" evidence="2">
    <location>
        <begin position="161"/>
        <end position="175"/>
    </location>
</feature>
<dbReference type="Proteomes" id="UP000800040">
    <property type="component" value="Unassembled WGS sequence"/>
</dbReference>
<dbReference type="Pfam" id="PF21730">
    <property type="entry name" value="Vma22_CCDC115"/>
    <property type="match status" value="1"/>
</dbReference>
<dbReference type="GO" id="GO:0070072">
    <property type="term" value="P:vacuolar proton-transporting V-type ATPase complex assembly"/>
    <property type="evidence" value="ECO:0007669"/>
    <property type="project" value="InterPro"/>
</dbReference>
<dbReference type="GO" id="GO:1990871">
    <property type="term" value="C:Vma12-Vma22 assembly complex"/>
    <property type="evidence" value="ECO:0007669"/>
    <property type="project" value="TreeGrafter"/>
</dbReference>
<evidence type="ECO:0000256" key="2">
    <source>
        <dbReference type="SAM" id="MobiDB-lite"/>
    </source>
</evidence>
<feature type="region of interest" description="Disordered" evidence="2">
    <location>
        <begin position="144"/>
        <end position="175"/>
    </location>
</feature>
<proteinExistence type="predicted"/>
<dbReference type="OrthoDB" id="408631at2759"/>
<dbReference type="InterPro" id="IPR040357">
    <property type="entry name" value="Vma22/CCDC115"/>
</dbReference>
<accession>A0A6A5KMZ2</accession>
<gene>
    <name evidence="3" type="ORF">BDW02DRAFT_564880</name>
</gene>
<evidence type="ECO:0000313" key="3">
    <source>
        <dbReference type="EMBL" id="KAF1838518.1"/>
    </source>
</evidence>
<dbReference type="GO" id="GO:0051082">
    <property type="term" value="F:unfolded protein binding"/>
    <property type="evidence" value="ECO:0007669"/>
    <property type="project" value="TreeGrafter"/>
</dbReference>
<organism evidence="3 4">
    <name type="scientific">Decorospora gaudefroyi</name>
    <dbReference type="NCBI Taxonomy" id="184978"/>
    <lineage>
        <taxon>Eukaryota</taxon>
        <taxon>Fungi</taxon>
        <taxon>Dikarya</taxon>
        <taxon>Ascomycota</taxon>
        <taxon>Pezizomycotina</taxon>
        <taxon>Dothideomycetes</taxon>
        <taxon>Pleosporomycetidae</taxon>
        <taxon>Pleosporales</taxon>
        <taxon>Pleosporineae</taxon>
        <taxon>Pleosporaceae</taxon>
        <taxon>Decorospora</taxon>
    </lineage>
</organism>
<sequence length="233" mass="26231">MADVQEVPVTRADVAARRDKDDLIDQLDSLLERYLCTLHEYQQVMQELSKQLSSGYISLAQANYHNSSSAIRYGKDCYDERMQAIRKVHVSETGCPKRHRPHFSVQSDEVARQGVHVSDAEVKEYQREVEGKGSMFYHTEVPSEPEAQAKAGQDANDESTQEQKEPGKPAKADEKSADPLRWFGILVPPALRSAQSTFVGAVEGPIPQLATIARDLRTQEMEIGRVKKMIYKL</sequence>
<dbReference type="PANTHER" id="PTHR31996:SF2">
    <property type="entry name" value="COILED-COIL DOMAIN-CONTAINING PROTEIN 115"/>
    <property type="match status" value="1"/>
</dbReference>
<evidence type="ECO:0000313" key="4">
    <source>
        <dbReference type="Proteomes" id="UP000800040"/>
    </source>
</evidence>
<reference evidence="3" key="1">
    <citation type="submission" date="2020-01" db="EMBL/GenBank/DDBJ databases">
        <authorList>
            <consortium name="DOE Joint Genome Institute"/>
            <person name="Haridas S."/>
            <person name="Albert R."/>
            <person name="Binder M."/>
            <person name="Bloem J."/>
            <person name="Labutti K."/>
            <person name="Salamov A."/>
            <person name="Andreopoulos B."/>
            <person name="Baker S.E."/>
            <person name="Barry K."/>
            <person name="Bills G."/>
            <person name="Bluhm B.H."/>
            <person name="Cannon C."/>
            <person name="Castanera R."/>
            <person name="Culley D.E."/>
            <person name="Daum C."/>
            <person name="Ezra D."/>
            <person name="Gonzalez J.B."/>
            <person name="Henrissat B."/>
            <person name="Kuo A."/>
            <person name="Liang C."/>
            <person name="Lipzen A."/>
            <person name="Lutzoni F."/>
            <person name="Magnuson J."/>
            <person name="Mondo S."/>
            <person name="Nolan M."/>
            <person name="Ohm R."/>
            <person name="Pangilinan J."/>
            <person name="Park H.-J."/>
            <person name="Ramirez L."/>
            <person name="Alfaro M."/>
            <person name="Sun H."/>
            <person name="Tritt A."/>
            <person name="Yoshinaga Y."/>
            <person name="Zwiers L.-H."/>
            <person name="Turgeon B.G."/>
            <person name="Goodwin S.B."/>
            <person name="Spatafora J.W."/>
            <person name="Crous P.W."/>
            <person name="Grigoriev I.V."/>
        </authorList>
    </citation>
    <scope>NUCLEOTIDE SEQUENCE</scope>
    <source>
        <strain evidence="3">P77</strain>
    </source>
</reference>
<dbReference type="AlphaFoldDB" id="A0A6A5KMZ2"/>
<protein>
    <recommendedName>
        <fullName evidence="1">Vacuolar ATPase assembly protein VMA22</fullName>
    </recommendedName>
</protein>
<dbReference type="EMBL" id="ML975251">
    <property type="protein sequence ID" value="KAF1838518.1"/>
    <property type="molecule type" value="Genomic_DNA"/>
</dbReference>
<evidence type="ECO:0000256" key="1">
    <source>
        <dbReference type="ARBA" id="ARBA00093634"/>
    </source>
</evidence>